<proteinExistence type="predicted"/>
<keyword evidence="3" id="KW-1185">Reference proteome</keyword>
<dbReference type="AlphaFoldDB" id="A0A9P6ZVT6"/>
<dbReference type="InterPro" id="IPR046700">
    <property type="entry name" value="DUF6570"/>
</dbReference>
<dbReference type="Proteomes" id="UP000714275">
    <property type="component" value="Unassembled WGS sequence"/>
</dbReference>
<dbReference type="Pfam" id="PF20209">
    <property type="entry name" value="DUF6570"/>
    <property type="match status" value="1"/>
</dbReference>
<evidence type="ECO:0000313" key="3">
    <source>
        <dbReference type="Proteomes" id="UP000714275"/>
    </source>
</evidence>
<feature type="non-terminal residue" evidence="2">
    <location>
        <position position="182"/>
    </location>
</feature>
<feature type="domain" description="DUF6570" evidence="1">
    <location>
        <begin position="31"/>
        <end position="164"/>
    </location>
</feature>
<organism evidence="2 3">
    <name type="scientific">Suillus placidus</name>
    <dbReference type="NCBI Taxonomy" id="48579"/>
    <lineage>
        <taxon>Eukaryota</taxon>
        <taxon>Fungi</taxon>
        <taxon>Dikarya</taxon>
        <taxon>Basidiomycota</taxon>
        <taxon>Agaricomycotina</taxon>
        <taxon>Agaricomycetes</taxon>
        <taxon>Agaricomycetidae</taxon>
        <taxon>Boletales</taxon>
        <taxon>Suillineae</taxon>
        <taxon>Suillaceae</taxon>
        <taxon>Suillus</taxon>
    </lineage>
</organism>
<sequence>MLDKEGVSCPTSTTTTVKVCTDCYRLFTHAKVPHLALANNLYHGSLPEQFRDLTWVEEMVCALYQNIAHVTRLYQSSDPTQPSVFHGNTCAHETNLLSTVKVLPHTPADINGMLTVVFVGTTKLDAKSLRSLFRVCKQVVWSFLRWLASHNRLYHHISLDANIMDLYPDNRTVPGLAERIVY</sequence>
<dbReference type="OrthoDB" id="3257061at2759"/>
<accession>A0A9P6ZVT6</accession>
<reference evidence="2" key="1">
    <citation type="journal article" date="2020" name="New Phytol.">
        <title>Comparative genomics reveals dynamic genome evolution in host specialist ectomycorrhizal fungi.</title>
        <authorList>
            <person name="Lofgren L.A."/>
            <person name="Nguyen N.H."/>
            <person name="Vilgalys R."/>
            <person name="Ruytinx J."/>
            <person name="Liao H.L."/>
            <person name="Branco S."/>
            <person name="Kuo A."/>
            <person name="LaButti K."/>
            <person name="Lipzen A."/>
            <person name="Andreopoulos W."/>
            <person name="Pangilinan J."/>
            <person name="Riley R."/>
            <person name="Hundley H."/>
            <person name="Na H."/>
            <person name="Barry K."/>
            <person name="Grigoriev I.V."/>
            <person name="Stajich J.E."/>
            <person name="Kennedy P.G."/>
        </authorList>
    </citation>
    <scope>NUCLEOTIDE SEQUENCE</scope>
    <source>
        <strain evidence="2">DOB743</strain>
    </source>
</reference>
<comment type="caution">
    <text evidence="2">The sequence shown here is derived from an EMBL/GenBank/DDBJ whole genome shotgun (WGS) entry which is preliminary data.</text>
</comment>
<name>A0A9P6ZVT6_9AGAM</name>
<evidence type="ECO:0000313" key="2">
    <source>
        <dbReference type="EMBL" id="KAG1777607.1"/>
    </source>
</evidence>
<dbReference type="EMBL" id="JABBWD010000020">
    <property type="protein sequence ID" value="KAG1777607.1"/>
    <property type="molecule type" value="Genomic_DNA"/>
</dbReference>
<gene>
    <name evidence="2" type="ORF">EV702DRAFT_969435</name>
</gene>
<protein>
    <recommendedName>
        <fullName evidence="1">DUF6570 domain-containing protein</fullName>
    </recommendedName>
</protein>
<evidence type="ECO:0000259" key="1">
    <source>
        <dbReference type="Pfam" id="PF20209"/>
    </source>
</evidence>